<keyword evidence="12" id="KW-0443">Lipid metabolism</keyword>
<keyword evidence="19" id="KW-0675">Receptor</keyword>
<evidence type="ECO:0000256" key="15">
    <source>
        <dbReference type="ARBA" id="ARBA00023264"/>
    </source>
</evidence>
<evidence type="ECO:0000256" key="6">
    <source>
        <dbReference type="ARBA" id="ARBA00012487"/>
    </source>
</evidence>
<evidence type="ECO:0000256" key="14">
    <source>
        <dbReference type="ARBA" id="ARBA00023209"/>
    </source>
</evidence>
<comment type="pathway">
    <text evidence="3 16">Phospholipid metabolism; CDP-diacylglycerol biosynthesis; CDP-diacylglycerol from sn-glycerol 3-phosphate: step 3/3.</text>
</comment>
<feature type="compositionally biased region" description="Polar residues" evidence="17">
    <location>
        <begin position="31"/>
        <end position="57"/>
    </location>
</feature>
<dbReference type="PANTHER" id="PTHR13773">
    <property type="entry name" value="PHOSPHATIDATE CYTIDYLYLTRANSFERASE"/>
    <property type="match status" value="1"/>
</dbReference>
<comment type="subcellular location">
    <subcellularLocation>
        <location evidence="2">Membrane</location>
        <topology evidence="2">Multi-pass membrane protein</topology>
    </subcellularLocation>
</comment>
<evidence type="ECO:0000256" key="17">
    <source>
        <dbReference type="SAM" id="MobiDB-lite"/>
    </source>
</evidence>
<evidence type="ECO:0000256" key="2">
    <source>
        <dbReference type="ARBA" id="ARBA00004141"/>
    </source>
</evidence>
<evidence type="ECO:0000256" key="3">
    <source>
        <dbReference type="ARBA" id="ARBA00005119"/>
    </source>
</evidence>
<feature type="transmembrane region" description="Helical" evidence="18">
    <location>
        <begin position="278"/>
        <end position="297"/>
    </location>
</feature>
<dbReference type="UniPathway" id="UPA00557">
    <property type="reaction ID" value="UER00614"/>
</dbReference>
<dbReference type="Pfam" id="PF01148">
    <property type="entry name" value="CTP_transf_1"/>
    <property type="match status" value="1"/>
</dbReference>
<keyword evidence="13 18" id="KW-0472">Membrane</keyword>
<evidence type="ECO:0000313" key="19">
    <source>
        <dbReference type="EMBL" id="CAG6659621.1"/>
    </source>
</evidence>
<comment type="similarity">
    <text evidence="5 16">Belongs to the CDS family.</text>
</comment>
<evidence type="ECO:0000256" key="8">
    <source>
        <dbReference type="ARBA" id="ARBA00022679"/>
    </source>
</evidence>
<dbReference type="EC" id="2.7.7.41" evidence="6 16"/>
<keyword evidence="15" id="KW-1208">Phospholipid metabolism</keyword>
<feature type="transmembrane region" description="Helical" evidence="18">
    <location>
        <begin position="427"/>
        <end position="445"/>
    </location>
</feature>
<evidence type="ECO:0000256" key="11">
    <source>
        <dbReference type="ARBA" id="ARBA00022989"/>
    </source>
</evidence>
<keyword evidence="11 18" id="KW-1133">Transmembrane helix</keyword>
<evidence type="ECO:0000256" key="5">
    <source>
        <dbReference type="ARBA" id="ARBA00010185"/>
    </source>
</evidence>
<feature type="transmembrane region" description="Helical" evidence="18">
    <location>
        <begin position="344"/>
        <end position="364"/>
    </location>
</feature>
<feature type="region of interest" description="Disordered" evidence="17">
    <location>
        <begin position="1"/>
        <end position="71"/>
    </location>
</feature>
<keyword evidence="8 16" id="KW-0808">Transferase</keyword>
<evidence type="ECO:0000256" key="18">
    <source>
        <dbReference type="SAM" id="Phobius"/>
    </source>
</evidence>
<evidence type="ECO:0000256" key="13">
    <source>
        <dbReference type="ARBA" id="ARBA00023136"/>
    </source>
</evidence>
<reference evidence="19" key="1">
    <citation type="submission" date="2021-05" db="EMBL/GenBank/DDBJ databases">
        <authorList>
            <person name="Alioto T."/>
            <person name="Alioto T."/>
            <person name="Gomez Garrido J."/>
        </authorList>
    </citation>
    <scope>NUCLEOTIDE SEQUENCE</scope>
</reference>
<comment type="catalytic activity">
    <reaction evidence="1 16">
        <text>a 1,2-diacyl-sn-glycero-3-phosphate + CTP + H(+) = a CDP-1,2-diacyl-sn-glycerol + diphosphate</text>
        <dbReference type="Rhea" id="RHEA:16229"/>
        <dbReference type="ChEBI" id="CHEBI:15378"/>
        <dbReference type="ChEBI" id="CHEBI:33019"/>
        <dbReference type="ChEBI" id="CHEBI:37563"/>
        <dbReference type="ChEBI" id="CHEBI:58332"/>
        <dbReference type="ChEBI" id="CHEBI:58608"/>
        <dbReference type="EC" id="2.7.7.41"/>
    </reaction>
</comment>
<evidence type="ECO:0000256" key="1">
    <source>
        <dbReference type="ARBA" id="ARBA00001698"/>
    </source>
</evidence>
<proteinExistence type="inferred from homology"/>
<dbReference type="GO" id="GO:0016024">
    <property type="term" value="P:CDP-diacylglycerol biosynthetic process"/>
    <property type="evidence" value="ECO:0007669"/>
    <property type="project" value="UniProtKB-UniPathway"/>
</dbReference>
<feature type="transmembrane region" description="Helical" evidence="18">
    <location>
        <begin position="212"/>
        <end position="232"/>
    </location>
</feature>
<dbReference type="EMBL" id="HBUF01033296">
    <property type="protein sequence ID" value="CAG6615583.1"/>
    <property type="molecule type" value="Transcribed_RNA"/>
</dbReference>
<dbReference type="PROSITE" id="PS01315">
    <property type="entry name" value="CDS"/>
    <property type="match status" value="1"/>
</dbReference>
<organism evidence="19">
    <name type="scientific">Cacopsylla melanoneura</name>
    <dbReference type="NCBI Taxonomy" id="428564"/>
    <lineage>
        <taxon>Eukaryota</taxon>
        <taxon>Metazoa</taxon>
        <taxon>Ecdysozoa</taxon>
        <taxon>Arthropoda</taxon>
        <taxon>Hexapoda</taxon>
        <taxon>Insecta</taxon>
        <taxon>Pterygota</taxon>
        <taxon>Neoptera</taxon>
        <taxon>Paraneoptera</taxon>
        <taxon>Hemiptera</taxon>
        <taxon>Sternorrhyncha</taxon>
        <taxon>Psylloidea</taxon>
        <taxon>Psyllidae</taxon>
        <taxon>Psyllinae</taxon>
        <taxon>Cacopsylla</taxon>
    </lineage>
</organism>
<dbReference type="PANTHER" id="PTHR13773:SF8">
    <property type="entry name" value="PHOSPHATIDATE CYTIDYLYLTRANSFERASE, PHOTORECEPTOR-SPECIFIC"/>
    <property type="match status" value="1"/>
</dbReference>
<accession>A0A8D8S306</accession>
<dbReference type="EMBL" id="HBUF01194728">
    <property type="protein sequence ID" value="CAG6659621.1"/>
    <property type="molecule type" value="Transcribed_RNA"/>
</dbReference>
<name>A0A8D8S306_9HEMI</name>
<protein>
    <recommendedName>
        <fullName evidence="6 16">Phosphatidate cytidylyltransferase</fullName>
        <ecNumber evidence="6 16">2.7.7.41</ecNumber>
    </recommendedName>
</protein>
<feature type="transmembrane region" description="Helical" evidence="18">
    <location>
        <begin position="151"/>
        <end position="176"/>
    </location>
</feature>
<comment type="pathway">
    <text evidence="4">Lipid metabolism.</text>
</comment>
<evidence type="ECO:0000256" key="10">
    <source>
        <dbReference type="ARBA" id="ARBA00022695"/>
    </source>
</evidence>
<dbReference type="InterPro" id="IPR016720">
    <property type="entry name" value="PC_Trfase_euk"/>
</dbReference>
<dbReference type="GO" id="GO:0004605">
    <property type="term" value="F:phosphatidate cytidylyltransferase activity"/>
    <property type="evidence" value="ECO:0007669"/>
    <property type="project" value="UniProtKB-EC"/>
</dbReference>
<evidence type="ECO:0000256" key="7">
    <source>
        <dbReference type="ARBA" id="ARBA00022516"/>
    </source>
</evidence>
<sequence length="526" mass="60750">MTSTENQDMSEVRQRKIGDPKAESEQETENKIANASQPETESDQVLHSSNHQNSLTNHRTRPAKPGTRMSRPLLHVYHNIRRLKGPRFLYPLKKVVAPYYTRASRIWKDDLDSEDEKAHTDLSSKINQGTNKVPSLLNRALQGFSERWKNWIIRGIFTCIMIIFFVVIVIGGPLALMVTTLMVQVKCFEEIINIGYAVYKIHGLPWFRSLSWYFLICSNYFFYGESLVDYFGVVINRTDYLRVLVTYHRFISFCLYIVGFVWFVLSLVNKYYMKQFSLFAWTHVALLIVVTQSYLIIQNIFEGLIWFIVPVSMIICNDVWAYVFGFFFGRTPLIKLSPKKTWEGFIGGGFATVIFGLLFSYVLCQYKYFVCPIEYSERLGRMSIDCEPSHLFRPHEYSLPLFLGSFLSVFGVKTITMYPFLLHSLSMSVFSSVIGPFGGFFASGFKRAFKIKDFGDVIPGHGGIMDRFDCQFLMATFVNVYISSFIRTASPQKLLQQVMNLKPEQQLQLYYALKEALENRGIISSD</sequence>
<feature type="transmembrane region" description="Helical" evidence="18">
    <location>
        <begin position="253"/>
        <end position="272"/>
    </location>
</feature>
<keyword evidence="14" id="KW-0594">Phospholipid biosynthesis</keyword>
<evidence type="ECO:0000256" key="12">
    <source>
        <dbReference type="ARBA" id="ARBA00023098"/>
    </source>
</evidence>
<feature type="compositionally biased region" description="Basic and acidic residues" evidence="17">
    <location>
        <begin position="10"/>
        <end position="30"/>
    </location>
</feature>
<keyword evidence="9 16" id="KW-0812">Transmembrane</keyword>
<dbReference type="GO" id="GO:0005789">
    <property type="term" value="C:endoplasmic reticulum membrane"/>
    <property type="evidence" value="ECO:0007669"/>
    <property type="project" value="TreeGrafter"/>
</dbReference>
<evidence type="ECO:0000256" key="9">
    <source>
        <dbReference type="ARBA" id="ARBA00022692"/>
    </source>
</evidence>
<feature type="transmembrane region" description="Helical" evidence="18">
    <location>
        <begin position="304"/>
        <end position="324"/>
    </location>
</feature>
<dbReference type="AlphaFoldDB" id="A0A8D8S306"/>
<keyword evidence="7" id="KW-0444">Lipid biosynthesis</keyword>
<keyword evidence="10 16" id="KW-0548">Nucleotidyltransferase</keyword>
<dbReference type="InterPro" id="IPR000374">
    <property type="entry name" value="PC_trans"/>
</dbReference>
<evidence type="ECO:0000256" key="16">
    <source>
        <dbReference type="RuleBase" id="RU003938"/>
    </source>
</evidence>
<evidence type="ECO:0000256" key="4">
    <source>
        <dbReference type="ARBA" id="ARBA00005189"/>
    </source>
</evidence>